<evidence type="ECO:0000313" key="3">
    <source>
        <dbReference type="Proteomes" id="UP000199110"/>
    </source>
</evidence>
<feature type="chain" id="PRO_5011515636" evidence="1">
    <location>
        <begin position="39"/>
        <end position="541"/>
    </location>
</feature>
<protein>
    <submittedName>
        <fullName evidence="2">Uncharacterized protein</fullName>
    </submittedName>
</protein>
<feature type="signal peptide" evidence="1">
    <location>
        <begin position="1"/>
        <end position="38"/>
    </location>
</feature>
<gene>
    <name evidence="2" type="ORF">SAMN04488095_3641</name>
</gene>
<name>A0A1I3U623_9RHOB</name>
<accession>A0A1I3U623</accession>
<organism evidence="2 3">
    <name type="scientific">Jannaschia pohangensis</name>
    <dbReference type="NCBI Taxonomy" id="390807"/>
    <lineage>
        <taxon>Bacteria</taxon>
        <taxon>Pseudomonadati</taxon>
        <taxon>Pseudomonadota</taxon>
        <taxon>Alphaproteobacteria</taxon>
        <taxon>Rhodobacterales</taxon>
        <taxon>Roseobacteraceae</taxon>
        <taxon>Jannaschia</taxon>
    </lineage>
</organism>
<keyword evidence="1" id="KW-0732">Signal</keyword>
<proteinExistence type="predicted"/>
<reference evidence="2 3" key="1">
    <citation type="submission" date="2016-10" db="EMBL/GenBank/DDBJ databases">
        <authorList>
            <person name="de Groot N.N."/>
        </authorList>
    </citation>
    <scope>NUCLEOTIDE SEQUENCE [LARGE SCALE GENOMIC DNA]</scope>
    <source>
        <strain evidence="2 3">DSM 19073</strain>
    </source>
</reference>
<evidence type="ECO:0000256" key="1">
    <source>
        <dbReference type="SAM" id="SignalP"/>
    </source>
</evidence>
<dbReference type="STRING" id="390807.SAMN04488095_3641"/>
<dbReference type="EMBL" id="FORA01000007">
    <property type="protein sequence ID" value="SFJ78362.1"/>
    <property type="molecule type" value="Genomic_DNA"/>
</dbReference>
<sequence length="541" mass="58973">MQIIPGSVPRRPSMAIMCRHVLTRAAVAAVLLATPAMAEVCVLPVEGSGAVLDALLREREVRAGPEGNTRRLWADRIADSPRAQFDFPHLIVWAAGPAKGHYAIDGHSFRKIEAYFPDGPLARFPWEAWAAPDGTRYRRGHDAGGLVYQLLPGASAWAAIPLTDRTVWPLFDTGNGDFYFGRPGLQMASRVVDGQRVATDPLPGDRDTGEWTNSIRTVPGLGTFALSSAYLWGTFGQRAPRTLWFRSPDGDWRVVPVDLPEGESLLTDLNAATFDRDGEILRWFPGPTEASTVPPLFLRLTGAGPVFAGSAPPGRYRFDAASGAWMGWDFTGLQYIPSRWKVALGLARDPVTPRFRVVRRGDVAAVAIDGILARTMTTDTSVLHTTGPVILQPSRPALIWTDIGFAAFDGETTVFPPDLSTNRIGSHVQVYQVGERTVILGTEGSFLLNADMTADRVTEYPVSGRAIAWSRHHPIPGSDLHVLVGDGNRPFHVTSDFRTYRQVETSAPLLDHVAALPDRAAVLLTGEDGLYSLEAECPQDR</sequence>
<dbReference type="Proteomes" id="UP000199110">
    <property type="component" value="Unassembled WGS sequence"/>
</dbReference>
<evidence type="ECO:0000313" key="2">
    <source>
        <dbReference type="EMBL" id="SFJ78362.1"/>
    </source>
</evidence>
<dbReference type="AlphaFoldDB" id="A0A1I3U623"/>
<keyword evidence="3" id="KW-1185">Reference proteome</keyword>